<feature type="region of interest" description="Disordered" evidence="1">
    <location>
        <begin position="163"/>
        <end position="215"/>
    </location>
</feature>
<dbReference type="EMBL" id="SWKU01000011">
    <property type="protein sequence ID" value="KAF3002531.1"/>
    <property type="molecule type" value="Genomic_DNA"/>
</dbReference>
<keyword evidence="2" id="KW-0472">Membrane</keyword>
<evidence type="ECO:0000313" key="5">
    <source>
        <dbReference type="Proteomes" id="UP000801428"/>
    </source>
</evidence>
<dbReference type="OrthoDB" id="5215637at2759"/>
<keyword evidence="5" id="KW-1185">Reference proteome</keyword>
<evidence type="ECO:0000313" key="4">
    <source>
        <dbReference type="EMBL" id="KAF3002531.1"/>
    </source>
</evidence>
<protein>
    <recommendedName>
        <fullName evidence="6">Mid2 domain-containing protein</fullName>
    </recommendedName>
</protein>
<comment type="caution">
    <text evidence="4">The sequence shown here is derived from an EMBL/GenBank/DDBJ whole genome shotgun (WGS) entry which is preliminary data.</text>
</comment>
<gene>
    <name evidence="4" type="ORF">E8E13_006995</name>
</gene>
<dbReference type="AlphaFoldDB" id="A0A9P4WC32"/>
<name>A0A9P4WC32_CURKU</name>
<feature type="chain" id="PRO_5040111671" description="Mid2 domain-containing protein" evidence="3">
    <location>
        <begin position="24"/>
        <end position="449"/>
    </location>
</feature>
<feature type="signal peptide" evidence="3">
    <location>
        <begin position="1"/>
        <end position="23"/>
    </location>
</feature>
<accession>A0A9P4WC32</accession>
<feature type="transmembrane region" description="Helical" evidence="2">
    <location>
        <begin position="249"/>
        <end position="273"/>
    </location>
</feature>
<keyword evidence="3" id="KW-0732">Signal</keyword>
<evidence type="ECO:0000256" key="3">
    <source>
        <dbReference type="SAM" id="SignalP"/>
    </source>
</evidence>
<dbReference type="Proteomes" id="UP000801428">
    <property type="component" value="Unassembled WGS sequence"/>
</dbReference>
<evidence type="ECO:0000256" key="2">
    <source>
        <dbReference type="SAM" id="Phobius"/>
    </source>
</evidence>
<feature type="region of interest" description="Disordered" evidence="1">
    <location>
        <begin position="281"/>
        <end position="387"/>
    </location>
</feature>
<evidence type="ECO:0008006" key="6">
    <source>
        <dbReference type="Google" id="ProtNLM"/>
    </source>
</evidence>
<feature type="region of interest" description="Disordered" evidence="1">
    <location>
        <begin position="423"/>
        <end position="449"/>
    </location>
</feature>
<keyword evidence="2" id="KW-1133">Transmembrane helix</keyword>
<organism evidence="4 5">
    <name type="scientific">Curvularia kusanoi</name>
    <name type="common">Cochliobolus kusanoi</name>
    <dbReference type="NCBI Taxonomy" id="90978"/>
    <lineage>
        <taxon>Eukaryota</taxon>
        <taxon>Fungi</taxon>
        <taxon>Dikarya</taxon>
        <taxon>Ascomycota</taxon>
        <taxon>Pezizomycotina</taxon>
        <taxon>Dothideomycetes</taxon>
        <taxon>Pleosporomycetidae</taxon>
        <taxon>Pleosporales</taxon>
        <taxon>Pleosporineae</taxon>
        <taxon>Pleosporaceae</taxon>
        <taxon>Curvularia</taxon>
    </lineage>
</organism>
<reference evidence="4" key="1">
    <citation type="submission" date="2019-04" db="EMBL/GenBank/DDBJ databases">
        <title>Sequencing of skin fungus with MAO and IRED activity.</title>
        <authorList>
            <person name="Marsaioli A.J."/>
            <person name="Bonatto J.M.C."/>
            <person name="Reis Junior O."/>
        </authorList>
    </citation>
    <scope>NUCLEOTIDE SEQUENCE</scope>
    <source>
        <strain evidence="4">30M1</strain>
    </source>
</reference>
<evidence type="ECO:0000256" key="1">
    <source>
        <dbReference type="SAM" id="MobiDB-lite"/>
    </source>
</evidence>
<proteinExistence type="predicted"/>
<keyword evidence="2" id="KW-0812">Transmembrane</keyword>
<feature type="compositionally biased region" description="Basic and acidic residues" evidence="1">
    <location>
        <begin position="437"/>
        <end position="449"/>
    </location>
</feature>
<sequence>MARSLLAWVRAAAVVALAQQVTAQTCYYPNGNKAPSTEQPCSSASGSACCPENWQCLDNGLCYYPPTGLHGRYSCTDKDWNSPGCASNLCTYGMTAGGGESITQCSNHNNQWCCNADATSVDCCQEEPEPRPFFNLQNGVVYATVGSDEASTNPTISTVTGAATYSSSGSSPTSRSAAVSSSSDPSSSATPTPPSSALTTPVTSIGTSVRSVSGGSGRETVYITNVITPTATADAAGVGASSSGGGTNIGLIVGCAVGIPLGLALIGILLWMLRKRRQQQAHPYKTTPDGVDSPDMAPAALASPKKKQEVYRHSRPGTSEIDSNPVGPGRPTSTIPGKAELGSGAGFQPGSGTPYAPDTAFIGGGTGDRSTWGSGPPGYPGSPLQNQGAFAHNHEGAVELDSSMIMPAINEKSEMQPEYQAYRPPNNAVEMPTVKTPPEDIEKQLEKQG</sequence>